<organism evidence="2 3">
    <name type="scientific">Neocallimastix californiae</name>
    <dbReference type="NCBI Taxonomy" id="1754190"/>
    <lineage>
        <taxon>Eukaryota</taxon>
        <taxon>Fungi</taxon>
        <taxon>Fungi incertae sedis</taxon>
        <taxon>Chytridiomycota</taxon>
        <taxon>Chytridiomycota incertae sedis</taxon>
        <taxon>Neocallimastigomycetes</taxon>
        <taxon>Neocallimastigales</taxon>
        <taxon>Neocallimastigaceae</taxon>
        <taxon>Neocallimastix</taxon>
    </lineage>
</organism>
<keyword evidence="3" id="KW-1185">Reference proteome</keyword>
<feature type="transmembrane region" description="Helical" evidence="1">
    <location>
        <begin position="115"/>
        <end position="134"/>
    </location>
</feature>
<keyword evidence="1" id="KW-0472">Membrane</keyword>
<keyword evidence="1" id="KW-1133">Transmembrane helix</keyword>
<dbReference type="AlphaFoldDB" id="A0A1Y2ASE5"/>
<name>A0A1Y2ASE5_9FUNG</name>
<dbReference type="Proteomes" id="UP000193920">
    <property type="component" value="Unassembled WGS sequence"/>
</dbReference>
<feature type="transmembrane region" description="Helical" evidence="1">
    <location>
        <begin position="58"/>
        <end position="74"/>
    </location>
</feature>
<accession>A0A1Y2ASE5</accession>
<keyword evidence="1" id="KW-0812">Transmembrane</keyword>
<gene>
    <name evidence="2" type="ORF">LY90DRAFT_674843</name>
</gene>
<proteinExistence type="predicted"/>
<protein>
    <submittedName>
        <fullName evidence="2">Uncharacterized protein</fullName>
    </submittedName>
</protein>
<evidence type="ECO:0000313" key="3">
    <source>
        <dbReference type="Proteomes" id="UP000193920"/>
    </source>
</evidence>
<evidence type="ECO:0000313" key="2">
    <source>
        <dbReference type="EMBL" id="ORY25498.1"/>
    </source>
</evidence>
<comment type="caution">
    <text evidence="2">The sequence shown here is derived from an EMBL/GenBank/DDBJ whole genome shotgun (WGS) entry which is preliminary data.</text>
</comment>
<reference evidence="2 3" key="1">
    <citation type="submission" date="2016-08" db="EMBL/GenBank/DDBJ databases">
        <title>A Parts List for Fungal Cellulosomes Revealed by Comparative Genomics.</title>
        <authorList>
            <consortium name="DOE Joint Genome Institute"/>
            <person name="Haitjema C.H."/>
            <person name="Gilmore S.P."/>
            <person name="Henske J.K."/>
            <person name="Solomon K.V."/>
            <person name="De Groot R."/>
            <person name="Kuo A."/>
            <person name="Mondo S.J."/>
            <person name="Salamov A.A."/>
            <person name="Labutti K."/>
            <person name="Zhao Z."/>
            <person name="Chiniquy J."/>
            <person name="Barry K."/>
            <person name="Brewer H.M."/>
            <person name="Purvine S.O."/>
            <person name="Wright A.T."/>
            <person name="Boxma B."/>
            <person name="Van Alen T."/>
            <person name="Hackstein J.H."/>
            <person name="Baker S.E."/>
            <person name="Grigoriev I.V."/>
            <person name="O'Malley M.A."/>
        </authorList>
    </citation>
    <scope>NUCLEOTIDE SEQUENCE [LARGE SCALE GENOMIC DNA]</scope>
    <source>
        <strain evidence="2 3">G1</strain>
    </source>
</reference>
<dbReference type="EMBL" id="MCOG01000211">
    <property type="protein sequence ID" value="ORY25498.1"/>
    <property type="molecule type" value="Genomic_DNA"/>
</dbReference>
<feature type="transmembrane region" description="Helical" evidence="1">
    <location>
        <begin position="6"/>
        <end position="25"/>
    </location>
</feature>
<evidence type="ECO:0000256" key="1">
    <source>
        <dbReference type="SAM" id="Phobius"/>
    </source>
</evidence>
<sequence length="241" mass="28322">MIFEFILSFITCFFLILVSNGWGIVHANFNPNDMKSITYLCFCISLFAVLLSDKNMYVMMFIILMYVYIMYILVNSSRPITRSLKYYINLLEENIPLGDFTYHHNTLKLNLLKRLILCGNLMLTSSMIMYLLTYVMGDHYILWLIFDEFFDLVTISPMLYSLRLRVINRSGIQLSTDRQREAAITEENTTENNTTQEPNNNEQEMCVNNQPELQKFYLIITTDKNMKHTQNTTLLAEVIEN</sequence>